<organism evidence="1 2">
    <name type="scientific">Flavobacterium caeni</name>
    <dbReference type="NCBI Taxonomy" id="490189"/>
    <lineage>
        <taxon>Bacteria</taxon>
        <taxon>Pseudomonadati</taxon>
        <taxon>Bacteroidota</taxon>
        <taxon>Flavobacteriia</taxon>
        <taxon>Flavobacteriales</taxon>
        <taxon>Flavobacteriaceae</taxon>
        <taxon>Flavobacterium</taxon>
    </lineage>
</organism>
<accession>A0A1G5K4A7</accession>
<dbReference type="OrthoDB" id="214814at2"/>
<dbReference type="Proteomes" id="UP000199354">
    <property type="component" value="Unassembled WGS sequence"/>
</dbReference>
<sequence>MTITIKDETFAGKILNEITLQFQSETVTVKDIITGRVTQEVEHYNQKLGGLFNGLVEPTDAEKTINGYKLKPKKTIDAEKQVYIALEAFLKNGYFVLIDNIQSESLEQQVLLTGSTTVSFVKLTPLIGG</sequence>
<dbReference type="AlphaFoldDB" id="A0A1G5K4A7"/>
<keyword evidence="2" id="KW-1185">Reference proteome</keyword>
<evidence type="ECO:0000313" key="1">
    <source>
        <dbReference type="EMBL" id="SCY95512.1"/>
    </source>
</evidence>
<gene>
    <name evidence="1" type="ORF">SAMN02927903_03080</name>
</gene>
<dbReference type="EMBL" id="FMVF01000020">
    <property type="protein sequence ID" value="SCY95512.1"/>
    <property type="molecule type" value="Genomic_DNA"/>
</dbReference>
<reference evidence="1 2" key="1">
    <citation type="submission" date="2016-10" db="EMBL/GenBank/DDBJ databases">
        <authorList>
            <person name="de Groot N.N."/>
        </authorList>
    </citation>
    <scope>NUCLEOTIDE SEQUENCE [LARGE SCALE GENOMIC DNA]</scope>
    <source>
        <strain evidence="1 2">CGMCC 1.7031</strain>
    </source>
</reference>
<name>A0A1G5K4A7_9FLAO</name>
<evidence type="ECO:0000313" key="2">
    <source>
        <dbReference type="Proteomes" id="UP000199354"/>
    </source>
</evidence>
<dbReference type="RefSeq" id="WP_091146508.1">
    <property type="nucleotide sequence ID" value="NZ_FMVF01000020.1"/>
</dbReference>
<proteinExistence type="predicted"/>
<protein>
    <submittedName>
        <fullName evidence="1">Uncharacterized protein</fullName>
    </submittedName>
</protein>
<dbReference type="STRING" id="490189.SAMN02927903_03080"/>